<gene>
    <name evidence="1" type="ORF">A6U91_00905</name>
</gene>
<dbReference type="Proteomes" id="UP000093451">
    <property type="component" value="Unassembled WGS sequence"/>
</dbReference>
<comment type="caution">
    <text evidence="1">The sequence shown here is derived from an EMBL/GenBank/DDBJ whole genome shotgun (WGS) entry which is preliminary data.</text>
</comment>
<accession>A0AB36EN96</accession>
<proteinExistence type="predicted"/>
<evidence type="ECO:0000313" key="2">
    <source>
        <dbReference type="Proteomes" id="UP000093451"/>
    </source>
</evidence>
<protein>
    <submittedName>
        <fullName evidence="1">Uncharacterized protein</fullName>
    </submittedName>
</protein>
<dbReference type="AlphaFoldDB" id="A0AB36EN96"/>
<dbReference type="EMBL" id="LXKT01000001">
    <property type="protein sequence ID" value="OCJ42445.1"/>
    <property type="molecule type" value="Genomic_DNA"/>
</dbReference>
<reference evidence="1 2" key="1">
    <citation type="journal article" date="2016" name="PeerJ">
        <title>Gall-ID: tools for genotyping gall-causing phytopathogenic bacteria.</title>
        <authorList>
            <person name="Davis E.W.II."/>
            <person name="Weisberg A.J."/>
            <person name="Tabima J.F."/>
            <person name="Grunwald N.J."/>
            <person name="Chang J.H."/>
        </authorList>
    </citation>
    <scope>NUCLEOTIDE SEQUENCE [LARGE SCALE GENOMIC DNA]</scope>
    <source>
        <strain evidence="1 2">N2/73</strain>
    </source>
</reference>
<organism evidence="1 2">
    <name type="scientific">Agrobacterium tumefaciens</name>
    <dbReference type="NCBI Taxonomy" id="358"/>
    <lineage>
        <taxon>Bacteria</taxon>
        <taxon>Pseudomonadati</taxon>
        <taxon>Pseudomonadota</taxon>
        <taxon>Alphaproteobacteria</taxon>
        <taxon>Hyphomicrobiales</taxon>
        <taxon>Rhizobiaceae</taxon>
        <taxon>Rhizobium/Agrobacterium group</taxon>
        <taxon>Agrobacterium</taxon>
        <taxon>Agrobacterium tumefaciens complex</taxon>
    </lineage>
</organism>
<name>A0AB36EN96_AGRTU</name>
<sequence length="63" mass="6886">MLPTKAHFGGSKCGHAQAFFGGRACGRQQLYENVRALPLNMFYTSATVGSNYKNIIFCDDALP</sequence>
<evidence type="ECO:0000313" key="1">
    <source>
        <dbReference type="EMBL" id="OCJ42445.1"/>
    </source>
</evidence>